<dbReference type="EMBL" id="BTSY01000001">
    <property type="protein sequence ID" value="GMT11977.1"/>
    <property type="molecule type" value="Genomic_DNA"/>
</dbReference>
<keyword evidence="3 8" id="KW-0328">Glycosyltransferase</keyword>
<evidence type="ECO:0000256" key="5">
    <source>
        <dbReference type="ARBA" id="ARBA00022692"/>
    </source>
</evidence>
<reference evidence="9" key="1">
    <citation type="submission" date="2023-10" db="EMBL/GenBank/DDBJ databases">
        <title>Genome assembly of Pristionchus species.</title>
        <authorList>
            <person name="Yoshida K."/>
            <person name="Sommer R.J."/>
        </authorList>
    </citation>
    <scope>NUCLEOTIDE SEQUENCE</scope>
    <source>
        <strain evidence="9">RS5133</strain>
    </source>
</reference>
<dbReference type="Proteomes" id="UP001432322">
    <property type="component" value="Unassembled WGS sequence"/>
</dbReference>
<comment type="caution">
    <text evidence="9">The sequence shown here is derived from an EMBL/GenBank/DDBJ whole genome shotgun (WGS) entry which is preliminary data.</text>
</comment>
<keyword evidence="7" id="KW-0472">Membrane</keyword>
<dbReference type="PANTHER" id="PTHR21461">
    <property type="entry name" value="GLYCOSYLTRANSFERASE FAMILY 92 PROTEIN"/>
    <property type="match status" value="1"/>
</dbReference>
<evidence type="ECO:0000256" key="7">
    <source>
        <dbReference type="ARBA" id="ARBA00023136"/>
    </source>
</evidence>
<sequence>NFSGRQNIDGIYVKDAYRTADNEIRILYFQNIALRPILKFWNGATWAELSQTRVDPLMALFLRCEVEAHIGVAQLVNISNATESIFLSTAISTEKHRVKVLDVRPPPRFGAVEYHYPHKLGVCLQPIYYHADWTLFVQYFEFWLASGATKFYIYPHSASRPVKAILDFYQRKLGSNMEIIAWPDLPVSSRRRGDFHHDPNTRVFQVGIHAAINDCLLRARYQVKYVSMLDLDEILHVPNGNFIVDELESLALDYPEMGTASLQWVYAEQENENRDARFPHEIGFDSFASIKKPAKNRVFSVYTDFRKVIQRPERVILTDIHSTLLNEPLVSILADEEQKMRMNSEL</sequence>
<evidence type="ECO:0000313" key="10">
    <source>
        <dbReference type="Proteomes" id="UP001432322"/>
    </source>
</evidence>
<keyword evidence="5" id="KW-0812">Transmembrane</keyword>
<dbReference type="Pfam" id="PF01697">
    <property type="entry name" value="Glyco_transf_92"/>
    <property type="match status" value="1"/>
</dbReference>
<evidence type="ECO:0000256" key="3">
    <source>
        <dbReference type="ARBA" id="ARBA00022676"/>
    </source>
</evidence>
<comment type="subcellular location">
    <subcellularLocation>
        <location evidence="1">Membrane</location>
        <topology evidence="1">Single-pass membrane protein</topology>
    </subcellularLocation>
</comment>
<keyword evidence="6" id="KW-1133">Transmembrane helix</keyword>
<evidence type="ECO:0000256" key="4">
    <source>
        <dbReference type="ARBA" id="ARBA00022679"/>
    </source>
</evidence>
<dbReference type="GO" id="GO:0016757">
    <property type="term" value="F:glycosyltransferase activity"/>
    <property type="evidence" value="ECO:0007669"/>
    <property type="project" value="UniProtKB-UniRule"/>
</dbReference>
<comment type="similarity">
    <text evidence="2 8">Belongs to the glycosyltransferase 92 family.</text>
</comment>
<dbReference type="EC" id="2.4.1.-" evidence="8"/>
<evidence type="ECO:0000256" key="2">
    <source>
        <dbReference type="ARBA" id="ARBA00007647"/>
    </source>
</evidence>
<gene>
    <name evidence="9" type="ORF">PFISCL1PPCAC_3274</name>
</gene>
<evidence type="ECO:0000256" key="8">
    <source>
        <dbReference type="RuleBase" id="RU366017"/>
    </source>
</evidence>
<keyword evidence="4 8" id="KW-0808">Transferase</keyword>
<dbReference type="GO" id="GO:0016020">
    <property type="term" value="C:membrane"/>
    <property type="evidence" value="ECO:0007669"/>
    <property type="project" value="UniProtKB-SubCell"/>
</dbReference>
<evidence type="ECO:0000256" key="1">
    <source>
        <dbReference type="ARBA" id="ARBA00004167"/>
    </source>
</evidence>
<proteinExistence type="inferred from homology"/>
<organism evidence="9 10">
    <name type="scientific">Pristionchus fissidentatus</name>
    <dbReference type="NCBI Taxonomy" id="1538716"/>
    <lineage>
        <taxon>Eukaryota</taxon>
        <taxon>Metazoa</taxon>
        <taxon>Ecdysozoa</taxon>
        <taxon>Nematoda</taxon>
        <taxon>Chromadorea</taxon>
        <taxon>Rhabditida</taxon>
        <taxon>Rhabditina</taxon>
        <taxon>Diplogasteromorpha</taxon>
        <taxon>Diplogasteroidea</taxon>
        <taxon>Neodiplogasteridae</taxon>
        <taxon>Pristionchus</taxon>
    </lineage>
</organism>
<dbReference type="AlphaFoldDB" id="A0AAV5UXG5"/>
<dbReference type="PANTHER" id="PTHR21461:SF80">
    <property type="entry name" value="GLYCOSYLTRANSFERASE FAMILY 92 PROTEIN"/>
    <property type="match status" value="1"/>
</dbReference>
<keyword evidence="10" id="KW-1185">Reference proteome</keyword>
<protein>
    <recommendedName>
        <fullName evidence="8">Glycosyltransferase family 92 protein</fullName>
        <ecNumber evidence="8">2.4.1.-</ecNumber>
    </recommendedName>
</protein>
<accession>A0AAV5UXG5</accession>
<name>A0AAV5UXG5_9BILA</name>
<dbReference type="InterPro" id="IPR008166">
    <property type="entry name" value="Glyco_transf_92"/>
</dbReference>
<evidence type="ECO:0000313" key="9">
    <source>
        <dbReference type="EMBL" id="GMT11977.1"/>
    </source>
</evidence>
<dbReference type="GO" id="GO:0005737">
    <property type="term" value="C:cytoplasm"/>
    <property type="evidence" value="ECO:0007669"/>
    <property type="project" value="TreeGrafter"/>
</dbReference>
<feature type="non-terminal residue" evidence="9">
    <location>
        <position position="1"/>
    </location>
</feature>
<evidence type="ECO:0000256" key="6">
    <source>
        <dbReference type="ARBA" id="ARBA00022989"/>
    </source>
</evidence>